<feature type="domain" description="RRM" evidence="2">
    <location>
        <begin position="4"/>
        <end position="75"/>
    </location>
</feature>
<dbReference type="PANTHER" id="PTHR48035:SF2">
    <property type="entry name" value="RNA-BINDING REGION RNP-1 DOMAIN-CONTAINING PROTEIN"/>
    <property type="match status" value="1"/>
</dbReference>
<keyword evidence="4" id="KW-1185">Reference proteome</keyword>
<sequence length="75" mass="8630">MTSRRLFVSGIANNVSEDVIRMYFSRFGFISELLLPLERETGMNRGFAYITYSDQTSTSKCLEENTHKIKGRDVT</sequence>
<dbReference type="Proteomes" id="UP000053660">
    <property type="component" value="Unassembled WGS sequence"/>
</dbReference>
<dbReference type="InterPro" id="IPR012677">
    <property type="entry name" value="Nucleotide-bd_a/b_plait_sf"/>
</dbReference>
<evidence type="ECO:0000259" key="2">
    <source>
        <dbReference type="PROSITE" id="PS50102"/>
    </source>
</evidence>
<dbReference type="AlphaFoldDB" id="A0A0B1SAV9"/>
<gene>
    <name evidence="3" type="ORF">OESDEN_17858</name>
</gene>
<dbReference type="GO" id="GO:0003723">
    <property type="term" value="F:RNA binding"/>
    <property type="evidence" value="ECO:0007669"/>
    <property type="project" value="UniProtKB-UniRule"/>
</dbReference>
<dbReference type="InterPro" id="IPR035979">
    <property type="entry name" value="RBD_domain_sf"/>
</dbReference>
<evidence type="ECO:0000313" key="3">
    <source>
        <dbReference type="EMBL" id="KHJ82448.1"/>
    </source>
</evidence>
<feature type="non-terminal residue" evidence="3">
    <location>
        <position position="75"/>
    </location>
</feature>
<dbReference type="InterPro" id="IPR053260">
    <property type="entry name" value="hnRNP"/>
</dbReference>
<dbReference type="SMART" id="SM00360">
    <property type="entry name" value="RRM"/>
    <property type="match status" value="1"/>
</dbReference>
<protein>
    <recommendedName>
        <fullName evidence="2">RRM domain-containing protein</fullName>
    </recommendedName>
</protein>
<dbReference type="PROSITE" id="PS50102">
    <property type="entry name" value="RRM"/>
    <property type="match status" value="1"/>
</dbReference>
<dbReference type="EMBL" id="KN579458">
    <property type="protein sequence ID" value="KHJ82448.1"/>
    <property type="molecule type" value="Genomic_DNA"/>
</dbReference>
<dbReference type="Gene3D" id="3.30.70.330">
    <property type="match status" value="1"/>
</dbReference>
<dbReference type="Pfam" id="PF00076">
    <property type="entry name" value="RRM_1"/>
    <property type="match status" value="1"/>
</dbReference>
<organism evidence="3 4">
    <name type="scientific">Oesophagostomum dentatum</name>
    <name type="common">Nodular worm</name>
    <dbReference type="NCBI Taxonomy" id="61180"/>
    <lineage>
        <taxon>Eukaryota</taxon>
        <taxon>Metazoa</taxon>
        <taxon>Ecdysozoa</taxon>
        <taxon>Nematoda</taxon>
        <taxon>Chromadorea</taxon>
        <taxon>Rhabditida</taxon>
        <taxon>Rhabditina</taxon>
        <taxon>Rhabditomorpha</taxon>
        <taxon>Strongyloidea</taxon>
        <taxon>Strongylidae</taxon>
        <taxon>Oesophagostomum</taxon>
    </lineage>
</organism>
<evidence type="ECO:0000313" key="4">
    <source>
        <dbReference type="Proteomes" id="UP000053660"/>
    </source>
</evidence>
<dbReference type="InterPro" id="IPR000504">
    <property type="entry name" value="RRM_dom"/>
</dbReference>
<dbReference type="SUPFAM" id="SSF54928">
    <property type="entry name" value="RNA-binding domain, RBD"/>
    <property type="match status" value="1"/>
</dbReference>
<dbReference type="OrthoDB" id="5775724at2759"/>
<name>A0A0B1SAV9_OESDE</name>
<proteinExistence type="predicted"/>
<evidence type="ECO:0000256" key="1">
    <source>
        <dbReference type="PROSITE-ProRule" id="PRU00176"/>
    </source>
</evidence>
<accession>A0A0B1SAV9</accession>
<reference evidence="3 4" key="1">
    <citation type="submission" date="2014-03" db="EMBL/GenBank/DDBJ databases">
        <title>Draft genome of the hookworm Oesophagostomum dentatum.</title>
        <authorList>
            <person name="Mitreva M."/>
        </authorList>
    </citation>
    <scope>NUCLEOTIDE SEQUENCE [LARGE SCALE GENOMIC DNA]</scope>
    <source>
        <strain evidence="3 4">OD-Hann</strain>
    </source>
</reference>
<keyword evidence="1" id="KW-0694">RNA-binding</keyword>
<dbReference type="PANTHER" id="PTHR48035">
    <property type="entry name" value="HETEROGENEOUS NUCLEAR RIBONUCLEOPROTEIN 1"/>
    <property type="match status" value="1"/>
</dbReference>